<keyword evidence="4" id="KW-1185">Reference proteome</keyword>
<dbReference type="AlphaFoldDB" id="A0A388SBZ1"/>
<dbReference type="EMBL" id="BGZJ01000001">
    <property type="protein sequence ID" value="GBO93828.1"/>
    <property type="molecule type" value="Genomic_DNA"/>
</dbReference>
<evidence type="ECO:0000313" key="4">
    <source>
        <dbReference type="Proteomes" id="UP000266091"/>
    </source>
</evidence>
<comment type="caution">
    <text evidence="3">The sequence shown here is derived from an EMBL/GenBank/DDBJ whole genome shotgun (WGS) entry which is preliminary data.</text>
</comment>
<evidence type="ECO:0008006" key="5">
    <source>
        <dbReference type="Google" id="ProtNLM"/>
    </source>
</evidence>
<keyword evidence="2" id="KW-0732">Signal</keyword>
<name>A0A388SBZ1_9BURK</name>
<protein>
    <recommendedName>
        <fullName evidence="5">Lipoprotein</fullName>
    </recommendedName>
</protein>
<gene>
    <name evidence="3" type="ORF">MESMUL_11820</name>
</gene>
<evidence type="ECO:0000256" key="2">
    <source>
        <dbReference type="SAM" id="SignalP"/>
    </source>
</evidence>
<accession>A0A401LGU1</accession>
<dbReference type="RefSeq" id="WP_116270127.1">
    <property type="nucleotide sequence ID" value="NZ_BGZJ01000001.1"/>
</dbReference>
<dbReference type="Proteomes" id="UP000266091">
    <property type="component" value="Unassembled WGS sequence"/>
</dbReference>
<feature type="chain" id="PRO_5030071241" description="Lipoprotein" evidence="2">
    <location>
        <begin position="22"/>
        <end position="199"/>
    </location>
</feature>
<feature type="region of interest" description="Disordered" evidence="1">
    <location>
        <begin position="174"/>
        <end position="199"/>
    </location>
</feature>
<evidence type="ECO:0000256" key="1">
    <source>
        <dbReference type="SAM" id="MobiDB-lite"/>
    </source>
</evidence>
<organism evidence="3 4">
    <name type="scientific">Mesosutterella multiformis</name>
    <dbReference type="NCBI Taxonomy" id="2259133"/>
    <lineage>
        <taxon>Bacteria</taxon>
        <taxon>Pseudomonadati</taxon>
        <taxon>Pseudomonadota</taxon>
        <taxon>Betaproteobacteria</taxon>
        <taxon>Burkholderiales</taxon>
        <taxon>Sutterellaceae</taxon>
        <taxon>Mesosutterella</taxon>
    </lineage>
</organism>
<accession>A0A388SBZ1</accession>
<proteinExistence type="predicted"/>
<dbReference type="PROSITE" id="PS51257">
    <property type="entry name" value="PROKAR_LIPOPROTEIN"/>
    <property type="match status" value="1"/>
</dbReference>
<sequence>MKFSQKAFRAAAAALSALLLAGCTGMLWLSYVQNGKISFEDGRTFRIGDALNQYQYCKKNTESWTVESGDGGHRVLFSCHTTGEDDLETERTPDPSLVLNVEFLIPSWSLKYDVSRVWYAVDLADGTDPAAQAVMKTANPHESLREIALGRDVSIPPDEFMKWQQMAGAYLLGGGTPKADGPKAEDGTPLPPGEGWVNL</sequence>
<evidence type="ECO:0000313" key="3">
    <source>
        <dbReference type="EMBL" id="GBO93828.1"/>
    </source>
</evidence>
<dbReference type="OrthoDB" id="9865958at2"/>
<reference evidence="3 4" key="1">
    <citation type="journal article" date="2018" name="Int. J. Syst. Evol. Microbiol.">
        <title>Mesosutterella multiformis gen. nov., sp. nov., a member of the family Sutterellaceae and Sutterella megalosphaeroides sp. nov., isolated from human faeces.</title>
        <authorList>
            <person name="Sakamoto M."/>
            <person name="Ikeyama N."/>
            <person name="Kunihiro T."/>
            <person name="Iino T."/>
            <person name="Yuki M."/>
            <person name="Ohkuma M."/>
        </authorList>
    </citation>
    <scope>NUCLEOTIDE SEQUENCE [LARGE SCALE GENOMIC DNA]</scope>
    <source>
        <strain evidence="3 4">4NBBH2</strain>
    </source>
</reference>
<feature type="signal peptide" evidence="2">
    <location>
        <begin position="1"/>
        <end position="21"/>
    </location>
</feature>